<dbReference type="AlphaFoldDB" id="A0A0P8Y7Y3"/>
<dbReference type="EMBL" id="LKET01000056">
    <property type="protein sequence ID" value="KPU42703.1"/>
    <property type="molecule type" value="Genomic_DNA"/>
</dbReference>
<evidence type="ECO:0000256" key="1">
    <source>
        <dbReference type="SAM" id="Coils"/>
    </source>
</evidence>
<accession>A0A0P8Y7Y3</accession>
<comment type="caution">
    <text evidence="2">The sequence shown here is derived from an EMBL/GenBank/DDBJ whole genome shotgun (WGS) entry which is preliminary data.</text>
</comment>
<dbReference type="STRING" id="36849.OXPF_37570"/>
<keyword evidence="3" id="KW-1185">Reference proteome</keyword>
<protein>
    <submittedName>
        <fullName evidence="2">Uncharacterized protein</fullName>
    </submittedName>
</protein>
<keyword evidence="1" id="KW-0175">Coiled coil</keyword>
<dbReference type="RefSeq" id="WP_054876729.1">
    <property type="nucleotide sequence ID" value="NZ_LKET01000056.1"/>
</dbReference>
<feature type="coiled-coil region" evidence="1">
    <location>
        <begin position="186"/>
        <end position="247"/>
    </location>
</feature>
<gene>
    <name evidence="2" type="ORF">OXPF_37570</name>
</gene>
<dbReference type="Proteomes" id="UP000050326">
    <property type="component" value="Unassembled WGS sequence"/>
</dbReference>
<sequence>MDWIDYRDKLGIGFSDIEKFQYLKQKVFNILEAIEENSESLEYLGFCNMTGAEINTYYLDDYRESERYDHIIRIIKSHSDTIKKFCLYYIAFVNTRGDKEYRKWGKIEFYNLIVKSLKESHIQFEVLQDGQSYFIFPKGAEELDDGLVSEPLMWLAEYPKAQRTYINALMQYSDGIYIRDVADNFRKALEEFLQEFLENSKNLESNISETGKYLKEHGAEKEISDVLVKLIDSYKKLNDKIAKHNDKVDKKFLEFLMYQTGVFIRMLIVVKNSDSDDL</sequence>
<organism evidence="2 3">
    <name type="scientific">Oxobacter pfennigii</name>
    <dbReference type="NCBI Taxonomy" id="36849"/>
    <lineage>
        <taxon>Bacteria</taxon>
        <taxon>Bacillati</taxon>
        <taxon>Bacillota</taxon>
        <taxon>Clostridia</taxon>
        <taxon>Eubacteriales</taxon>
        <taxon>Clostridiaceae</taxon>
        <taxon>Oxobacter</taxon>
    </lineage>
</organism>
<name>A0A0P8Y7Y3_9CLOT</name>
<evidence type="ECO:0000313" key="3">
    <source>
        <dbReference type="Proteomes" id="UP000050326"/>
    </source>
</evidence>
<dbReference type="OrthoDB" id="1845673at2"/>
<evidence type="ECO:0000313" key="2">
    <source>
        <dbReference type="EMBL" id="KPU42703.1"/>
    </source>
</evidence>
<reference evidence="2 3" key="1">
    <citation type="submission" date="2015-09" db="EMBL/GenBank/DDBJ databases">
        <title>Genome sequence of Oxobacter pfennigii DSM 3222.</title>
        <authorList>
            <person name="Poehlein A."/>
            <person name="Bengelsdorf F.R."/>
            <person name="Schiel-Bengelsdorf B."/>
            <person name="Duerre P."/>
            <person name="Daniel R."/>
        </authorList>
    </citation>
    <scope>NUCLEOTIDE SEQUENCE [LARGE SCALE GENOMIC DNA]</scope>
    <source>
        <strain evidence="2 3">DSM 3222</strain>
    </source>
</reference>
<proteinExistence type="predicted"/>